<accession>A0A934VBW0</accession>
<evidence type="ECO:0000256" key="1">
    <source>
        <dbReference type="SAM" id="MobiDB-lite"/>
    </source>
</evidence>
<organism evidence="2 3">
    <name type="scientific">Luteolibacter yonseiensis</name>
    <dbReference type="NCBI Taxonomy" id="1144680"/>
    <lineage>
        <taxon>Bacteria</taxon>
        <taxon>Pseudomonadati</taxon>
        <taxon>Verrucomicrobiota</taxon>
        <taxon>Verrucomicrobiia</taxon>
        <taxon>Verrucomicrobiales</taxon>
        <taxon>Verrucomicrobiaceae</taxon>
        <taxon>Luteolibacter</taxon>
    </lineage>
</organism>
<dbReference type="Pfam" id="PF04883">
    <property type="entry name" value="HK97-gp10_like"/>
    <property type="match status" value="1"/>
</dbReference>
<evidence type="ECO:0000313" key="3">
    <source>
        <dbReference type="Proteomes" id="UP000600139"/>
    </source>
</evidence>
<gene>
    <name evidence="2" type="ORF">JIN84_12965</name>
</gene>
<dbReference type="AlphaFoldDB" id="A0A934VBW0"/>
<evidence type="ECO:0000313" key="2">
    <source>
        <dbReference type="EMBL" id="MBK1816530.1"/>
    </source>
</evidence>
<reference evidence="2" key="1">
    <citation type="submission" date="2021-01" db="EMBL/GenBank/DDBJ databases">
        <title>Modified the classification status of verrucomicrobia.</title>
        <authorList>
            <person name="Feng X."/>
        </authorList>
    </citation>
    <scope>NUCLEOTIDE SEQUENCE</scope>
    <source>
        <strain evidence="2">JCM 18052</strain>
    </source>
</reference>
<proteinExistence type="predicted"/>
<dbReference type="Proteomes" id="UP000600139">
    <property type="component" value="Unassembled WGS sequence"/>
</dbReference>
<feature type="region of interest" description="Disordered" evidence="1">
    <location>
        <begin position="71"/>
        <end position="104"/>
    </location>
</feature>
<dbReference type="EMBL" id="JAENIK010000011">
    <property type="protein sequence ID" value="MBK1816530.1"/>
    <property type="molecule type" value="Genomic_DNA"/>
</dbReference>
<comment type="caution">
    <text evidence="2">The sequence shown here is derived from an EMBL/GenBank/DDBJ whole genome shotgun (WGS) entry which is preliminary data.</text>
</comment>
<dbReference type="InterPro" id="IPR010064">
    <property type="entry name" value="HK97-gp10_tail"/>
</dbReference>
<dbReference type="RefSeq" id="WP_200351463.1">
    <property type="nucleotide sequence ID" value="NZ_BAABHZ010000006.1"/>
</dbReference>
<protein>
    <submittedName>
        <fullName evidence="2">HK97 gp10 family phage protein</fullName>
    </submittedName>
</protein>
<sequence>MKTSAVQLDIKGVKQLIRNLDDLPDALRKSAETAVLRAGAVPIRKAAKRFAGNSKDTGLLQKSISLSVKTVRGEKSARVGPRKGMRQMVTRTDKRTGKQFQEKADPSNYSHLVEYGTSHSAAKPFIRPAIDTSKGEVLNAMATGLDTHLTRVAARAARKK</sequence>
<name>A0A934VBW0_9BACT</name>
<keyword evidence="3" id="KW-1185">Reference proteome</keyword>
<dbReference type="NCBIfam" id="TIGR01725">
    <property type="entry name" value="phge_HK97_gp10"/>
    <property type="match status" value="1"/>
</dbReference>
<feature type="compositionally biased region" description="Basic and acidic residues" evidence="1">
    <location>
        <begin position="91"/>
        <end position="104"/>
    </location>
</feature>